<evidence type="ECO:0000256" key="1">
    <source>
        <dbReference type="SAM" id="Phobius"/>
    </source>
</evidence>
<dbReference type="EMBL" id="MTEI01000015">
    <property type="protein sequence ID" value="OQW86586.1"/>
    <property type="molecule type" value="Genomic_DNA"/>
</dbReference>
<keyword evidence="1" id="KW-0472">Membrane</keyword>
<feature type="transmembrane region" description="Helical" evidence="1">
    <location>
        <begin position="37"/>
        <end position="56"/>
    </location>
</feature>
<reference evidence="2 3" key="1">
    <citation type="submission" date="2017-01" db="EMBL/GenBank/DDBJ databases">
        <title>Novel large sulfur bacteria in the metagenomes of groundwater-fed chemosynthetic microbial mats in the Lake Huron basin.</title>
        <authorList>
            <person name="Sharrar A.M."/>
            <person name="Flood B.E."/>
            <person name="Bailey J.V."/>
            <person name="Jones D.S."/>
            <person name="Biddanda B."/>
            <person name="Ruberg S.A."/>
            <person name="Marcus D.N."/>
            <person name="Dick G.J."/>
        </authorList>
    </citation>
    <scope>NUCLEOTIDE SEQUENCE [LARGE SCALE GENOMIC DNA]</scope>
    <source>
        <strain evidence="2">A7</strain>
    </source>
</reference>
<protein>
    <recommendedName>
        <fullName evidence="4">Integral membrane protein</fullName>
    </recommendedName>
</protein>
<organism evidence="2 3">
    <name type="scientific">Rhodoferax ferrireducens</name>
    <dbReference type="NCBI Taxonomy" id="192843"/>
    <lineage>
        <taxon>Bacteria</taxon>
        <taxon>Pseudomonadati</taxon>
        <taxon>Pseudomonadota</taxon>
        <taxon>Betaproteobacteria</taxon>
        <taxon>Burkholderiales</taxon>
        <taxon>Comamonadaceae</taxon>
        <taxon>Rhodoferax</taxon>
    </lineage>
</organism>
<feature type="transmembrane region" description="Helical" evidence="1">
    <location>
        <begin position="168"/>
        <end position="197"/>
    </location>
</feature>
<keyword evidence="1" id="KW-0812">Transmembrane</keyword>
<evidence type="ECO:0008006" key="4">
    <source>
        <dbReference type="Google" id="ProtNLM"/>
    </source>
</evidence>
<gene>
    <name evidence="2" type="ORF">BWK72_17080</name>
</gene>
<keyword evidence="1" id="KW-1133">Transmembrane helix</keyword>
<sequence length="273" mass="30049">MPESSPPFSAPLPRTVSVTQPFTWLARGGRDMLRCGWISYVHGLITTVFGAVLLLLAGDRFWLLAGAFSGFLLVAPILATSLYAMSRALERREPVGWPLVLRTWLNWQHGDFIKWGDQHWNLLRFGVLLAVAGTTWVVVSAALIQLMASAPIDTPTDFLNHVVLGPSVFLLEMWLVLGGMLVAPIFAFTVITIPLLLDRRITVAQAMAVSWQVVVTNPIPLAFWGALIMVLTLLGLGLVLLGLVLVVPWLGHASWHAYRDLVDVSALPGWESR</sequence>
<proteinExistence type="predicted"/>
<dbReference type="AlphaFoldDB" id="A0A1W9KQT4"/>
<dbReference type="InterPro" id="IPR018692">
    <property type="entry name" value="DUF2189"/>
</dbReference>
<dbReference type="Pfam" id="PF09955">
    <property type="entry name" value="DUF2189"/>
    <property type="match status" value="1"/>
</dbReference>
<feature type="transmembrane region" description="Helical" evidence="1">
    <location>
        <begin position="62"/>
        <end position="84"/>
    </location>
</feature>
<comment type="caution">
    <text evidence="2">The sequence shown here is derived from an EMBL/GenBank/DDBJ whole genome shotgun (WGS) entry which is preliminary data.</text>
</comment>
<evidence type="ECO:0000313" key="2">
    <source>
        <dbReference type="EMBL" id="OQW86586.1"/>
    </source>
</evidence>
<evidence type="ECO:0000313" key="3">
    <source>
        <dbReference type="Proteomes" id="UP000192505"/>
    </source>
</evidence>
<dbReference type="Proteomes" id="UP000192505">
    <property type="component" value="Unassembled WGS sequence"/>
</dbReference>
<feature type="transmembrane region" description="Helical" evidence="1">
    <location>
        <begin position="122"/>
        <end position="148"/>
    </location>
</feature>
<feature type="transmembrane region" description="Helical" evidence="1">
    <location>
        <begin position="221"/>
        <end position="250"/>
    </location>
</feature>
<name>A0A1W9KQT4_9BURK</name>
<accession>A0A1W9KQT4</accession>